<gene>
    <name evidence="1" type="ORF">E4O86_02240</name>
</gene>
<reference evidence="1" key="1">
    <citation type="submission" date="2019-03" db="EMBL/GenBank/DDBJ databases">
        <title>Afifella sp. nov., isolated from activated sludge.</title>
        <authorList>
            <person name="Li Q."/>
            <person name="Liu Y."/>
        </authorList>
    </citation>
    <scope>NUCLEOTIDE SEQUENCE</scope>
    <source>
        <strain evidence="1">L72</strain>
    </source>
</reference>
<accession>A0A964T174</accession>
<evidence type="ECO:0000313" key="2">
    <source>
        <dbReference type="Proteomes" id="UP000773614"/>
    </source>
</evidence>
<dbReference type="RefSeq" id="WP_161138891.1">
    <property type="nucleotide sequence ID" value="NZ_SPKJ01000004.1"/>
</dbReference>
<organism evidence="1 2">
    <name type="scientific">Propylenella binzhouense</name>
    <dbReference type="NCBI Taxonomy" id="2555902"/>
    <lineage>
        <taxon>Bacteria</taxon>
        <taxon>Pseudomonadati</taxon>
        <taxon>Pseudomonadota</taxon>
        <taxon>Alphaproteobacteria</taxon>
        <taxon>Hyphomicrobiales</taxon>
        <taxon>Propylenellaceae</taxon>
        <taxon>Propylenella</taxon>
    </lineage>
</organism>
<name>A0A964T174_9HYPH</name>
<keyword evidence="2" id="KW-1185">Reference proteome</keyword>
<protein>
    <submittedName>
        <fullName evidence="1">Uncharacterized protein</fullName>
    </submittedName>
</protein>
<dbReference type="Proteomes" id="UP000773614">
    <property type="component" value="Unassembled WGS sequence"/>
</dbReference>
<dbReference type="OrthoDB" id="8020021at2"/>
<dbReference type="EMBL" id="SPKJ01000004">
    <property type="protein sequence ID" value="MYZ46541.1"/>
    <property type="molecule type" value="Genomic_DNA"/>
</dbReference>
<proteinExistence type="predicted"/>
<dbReference type="AlphaFoldDB" id="A0A964T174"/>
<evidence type="ECO:0000313" key="1">
    <source>
        <dbReference type="EMBL" id="MYZ46541.1"/>
    </source>
</evidence>
<sequence>MDTHAFKIDQIVRLSGSSVMRNAVGIYTVTALLPEERGDRQYRLRNTESAQQRVAWESQLSAIEPES</sequence>
<comment type="caution">
    <text evidence="1">The sequence shown here is derived from an EMBL/GenBank/DDBJ whole genome shotgun (WGS) entry which is preliminary data.</text>
</comment>